<dbReference type="PROSITE" id="PS50889">
    <property type="entry name" value="S4"/>
    <property type="match status" value="1"/>
</dbReference>
<dbReference type="CDD" id="cd02553">
    <property type="entry name" value="PseudoU_synth_RsuA"/>
    <property type="match status" value="1"/>
</dbReference>
<dbReference type="SUPFAM" id="SSF55174">
    <property type="entry name" value="Alpha-L RNA-binding motif"/>
    <property type="match status" value="1"/>
</dbReference>
<dbReference type="NCBIfam" id="TIGR00093">
    <property type="entry name" value="pseudouridine synthase"/>
    <property type="match status" value="1"/>
</dbReference>
<evidence type="ECO:0000256" key="2">
    <source>
        <dbReference type="ARBA" id="ARBA00022884"/>
    </source>
</evidence>
<evidence type="ECO:0000256" key="1">
    <source>
        <dbReference type="ARBA" id="ARBA00008348"/>
    </source>
</evidence>
<evidence type="ECO:0000259" key="6">
    <source>
        <dbReference type="SMART" id="SM00363"/>
    </source>
</evidence>
<accession>D1AL84</accession>
<dbReference type="EMBL" id="CP001739">
    <property type="protein sequence ID" value="ACZ09227.1"/>
    <property type="molecule type" value="Genomic_DNA"/>
</dbReference>
<evidence type="ECO:0000256" key="4">
    <source>
        <dbReference type="PROSITE-ProRule" id="PRU00182"/>
    </source>
</evidence>
<dbReference type="KEGG" id="str:Sterm_2374"/>
<dbReference type="InterPro" id="IPR020103">
    <property type="entry name" value="PsdUridine_synth_cat_dom_sf"/>
</dbReference>
<dbReference type="PANTHER" id="PTHR47683">
    <property type="entry name" value="PSEUDOURIDINE SYNTHASE FAMILY PROTEIN-RELATED"/>
    <property type="match status" value="1"/>
</dbReference>
<dbReference type="InterPro" id="IPR036986">
    <property type="entry name" value="S4_RNA-bd_sf"/>
</dbReference>
<dbReference type="InterPro" id="IPR018496">
    <property type="entry name" value="PsdUridine_synth_RsuA/RluB_CS"/>
</dbReference>
<name>D1AL84_SEBTE</name>
<dbReference type="Proteomes" id="UP000000845">
    <property type="component" value="Chromosome"/>
</dbReference>
<keyword evidence="2 4" id="KW-0694">RNA-binding</keyword>
<dbReference type="GO" id="GO:0000455">
    <property type="term" value="P:enzyme-directed rRNA pseudouridine synthesis"/>
    <property type="evidence" value="ECO:0007669"/>
    <property type="project" value="UniProtKB-ARBA"/>
</dbReference>
<dbReference type="HOGENOM" id="CLU_024979_1_2_0"/>
<dbReference type="InterPro" id="IPR002942">
    <property type="entry name" value="S4_RNA-bd"/>
</dbReference>
<dbReference type="Pfam" id="PF01479">
    <property type="entry name" value="S4"/>
    <property type="match status" value="1"/>
</dbReference>
<dbReference type="Pfam" id="PF00849">
    <property type="entry name" value="PseudoU_synth_2"/>
    <property type="match status" value="1"/>
</dbReference>
<protein>
    <recommendedName>
        <fullName evidence="5">Pseudouridine synthase</fullName>
        <ecNumber evidence="5">5.4.99.-</ecNumber>
    </recommendedName>
</protein>
<dbReference type="Gene3D" id="3.10.290.10">
    <property type="entry name" value="RNA-binding S4 domain"/>
    <property type="match status" value="1"/>
</dbReference>
<evidence type="ECO:0000256" key="5">
    <source>
        <dbReference type="RuleBase" id="RU003887"/>
    </source>
</evidence>
<dbReference type="InterPro" id="IPR020094">
    <property type="entry name" value="TruA/RsuA/RluB/E/F_N"/>
</dbReference>
<reference evidence="7 8" key="2">
    <citation type="journal article" date="2010" name="Stand. Genomic Sci.">
        <title>Complete genome sequence of Sebaldella termitidis type strain (NCTC 11300).</title>
        <authorList>
            <person name="Harmon-Smith M."/>
            <person name="Celia L."/>
            <person name="Chertkov O."/>
            <person name="Lapidus A."/>
            <person name="Copeland A."/>
            <person name="Glavina Del Rio T."/>
            <person name="Nolan M."/>
            <person name="Lucas S."/>
            <person name="Tice H."/>
            <person name="Cheng J.F."/>
            <person name="Han C."/>
            <person name="Detter J.C."/>
            <person name="Bruce D."/>
            <person name="Goodwin L."/>
            <person name="Pitluck S."/>
            <person name="Pati A."/>
            <person name="Liolios K."/>
            <person name="Ivanova N."/>
            <person name="Mavromatis K."/>
            <person name="Mikhailova N."/>
            <person name="Chen A."/>
            <person name="Palaniappan K."/>
            <person name="Land M."/>
            <person name="Hauser L."/>
            <person name="Chang Y.J."/>
            <person name="Jeffries C.D."/>
            <person name="Brettin T."/>
            <person name="Goker M."/>
            <person name="Beck B."/>
            <person name="Bristow J."/>
            <person name="Eisen J.A."/>
            <person name="Markowitz V."/>
            <person name="Hugenholtz P."/>
            <person name="Kyrpides N.C."/>
            <person name="Klenk H.P."/>
            <person name="Chen F."/>
        </authorList>
    </citation>
    <scope>NUCLEOTIDE SEQUENCE [LARGE SCALE GENOMIC DNA]</scope>
    <source>
        <strain evidence="8">ATCC 33386 / NCTC 11300</strain>
    </source>
</reference>
<feature type="domain" description="RNA-binding S4" evidence="6">
    <location>
        <begin position="1"/>
        <end position="63"/>
    </location>
</feature>
<dbReference type="Gene3D" id="3.30.70.580">
    <property type="entry name" value="Pseudouridine synthase I, catalytic domain, N-terminal subdomain"/>
    <property type="match status" value="1"/>
</dbReference>
<dbReference type="InterPro" id="IPR006145">
    <property type="entry name" value="PsdUridine_synth_RsuA/RluA"/>
</dbReference>
<comment type="similarity">
    <text evidence="1 5">Belongs to the pseudouridine synthase RsuA family.</text>
</comment>
<dbReference type="InterPro" id="IPR050343">
    <property type="entry name" value="RsuA_PseudoU_synthase"/>
</dbReference>
<dbReference type="SUPFAM" id="SSF55120">
    <property type="entry name" value="Pseudouridine synthase"/>
    <property type="match status" value="1"/>
</dbReference>
<evidence type="ECO:0000313" key="7">
    <source>
        <dbReference type="EMBL" id="ACZ09227.1"/>
    </source>
</evidence>
<dbReference type="PANTHER" id="PTHR47683:SF4">
    <property type="entry name" value="PSEUDOURIDINE SYNTHASE"/>
    <property type="match status" value="1"/>
</dbReference>
<dbReference type="GO" id="GO:0003723">
    <property type="term" value="F:RNA binding"/>
    <property type="evidence" value="ECO:0007669"/>
    <property type="project" value="UniProtKB-KW"/>
</dbReference>
<sequence>MRIDKFLANSGIGTRKEVKELLKKKRISVNDEVVTEAKTHIDEDNDFVAFDGKRIEFKEFLYIMLNKPQDVISATDDERHRTVLDLLEEPLTKVGLFPVGRLDKDTEGLLVLTNDGKMAHELLSPKKHVPKRYYVELKKTLSKEEAAILENGVELETFTTKPAKVEFITEDKVYIIISEGKYHQVKRMFKCVGNRVLFLKRTGMGNLGLDENLAPGEYRELTSDELEQLQGLK</sequence>
<gene>
    <name evidence="7" type="ordered locus">Sterm_2374</name>
</gene>
<dbReference type="RefSeq" id="WP_012861821.1">
    <property type="nucleotide sequence ID" value="NC_013517.1"/>
</dbReference>
<dbReference type="EC" id="5.4.99.-" evidence="5"/>
<dbReference type="AlphaFoldDB" id="D1AL84"/>
<dbReference type="GO" id="GO:0120159">
    <property type="term" value="F:rRNA pseudouridine synthase activity"/>
    <property type="evidence" value="ECO:0007669"/>
    <property type="project" value="UniProtKB-ARBA"/>
</dbReference>
<dbReference type="eggNOG" id="COG1187">
    <property type="taxonomic scope" value="Bacteria"/>
</dbReference>
<keyword evidence="8" id="KW-1185">Reference proteome</keyword>
<keyword evidence="3 5" id="KW-0413">Isomerase</keyword>
<dbReference type="Gene3D" id="3.30.70.1560">
    <property type="entry name" value="Alpha-L RNA-binding motif"/>
    <property type="match status" value="1"/>
</dbReference>
<organism evidence="7 8">
    <name type="scientific">Sebaldella termitidis (strain ATCC 33386 / NCTC 11300)</name>
    <dbReference type="NCBI Taxonomy" id="526218"/>
    <lineage>
        <taxon>Bacteria</taxon>
        <taxon>Fusobacteriati</taxon>
        <taxon>Fusobacteriota</taxon>
        <taxon>Fusobacteriia</taxon>
        <taxon>Fusobacteriales</taxon>
        <taxon>Leptotrichiaceae</taxon>
        <taxon>Sebaldella</taxon>
    </lineage>
</organism>
<dbReference type="STRING" id="526218.Sterm_2374"/>
<dbReference type="InterPro" id="IPR042092">
    <property type="entry name" value="PsdUridine_s_RsuA/RluB/E/F_cat"/>
</dbReference>
<dbReference type="CDD" id="cd00165">
    <property type="entry name" value="S4"/>
    <property type="match status" value="1"/>
</dbReference>
<dbReference type="FunFam" id="3.30.70.1560:FF:000001">
    <property type="entry name" value="Pseudouridine synthase"/>
    <property type="match status" value="1"/>
</dbReference>
<dbReference type="FunFam" id="3.10.290.10:FF:000003">
    <property type="entry name" value="Pseudouridine synthase"/>
    <property type="match status" value="1"/>
</dbReference>
<dbReference type="SMART" id="SM00363">
    <property type="entry name" value="S4"/>
    <property type="match status" value="1"/>
</dbReference>
<reference evidence="8" key="1">
    <citation type="submission" date="2009-09" db="EMBL/GenBank/DDBJ databases">
        <title>The complete chromosome of Sebaldella termitidis ATCC 33386.</title>
        <authorList>
            <consortium name="US DOE Joint Genome Institute (JGI-PGF)"/>
            <person name="Lucas S."/>
            <person name="Copeland A."/>
            <person name="Lapidus A."/>
            <person name="Glavina del Rio T."/>
            <person name="Dalin E."/>
            <person name="Tice H."/>
            <person name="Bruce D."/>
            <person name="Goodwin L."/>
            <person name="Pitluck S."/>
            <person name="Kyrpides N."/>
            <person name="Mavromatis K."/>
            <person name="Ivanova N."/>
            <person name="Mikhailova N."/>
            <person name="Sims D."/>
            <person name="Meincke L."/>
            <person name="Brettin T."/>
            <person name="Detter J.C."/>
            <person name="Han C."/>
            <person name="Larimer F."/>
            <person name="Land M."/>
            <person name="Hauser L."/>
            <person name="Markowitz V."/>
            <person name="Cheng J.F."/>
            <person name="Hugenholtz P."/>
            <person name="Woyke T."/>
            <person name="Wu D."/>
            <person name="Eisen J.A."/>
        </authorList>
    </citation>
    <scope>NUCLEOTIDE SEQUENCE [LARGE SCALE GENOMIC DNA]</scope>
    <source>
        <strain evidence="8">ATCC 33386 / NCTC 11300</strain>
    </source>
</reference>
<proteinExistence type="inferred from homology"/>
<evidence type="ECO:0000256" key="3">
    <source>
        <dbReference type="ARBA" id="ARBA00023235"/>
    </source>
</evidence>
<dbReference type="InterPro" id="IPR000748">
    <property type="entry name" value="PsdUridine_synth_RsuA/RluB/E/F"/>
</dbReference>
<evidence type="ECO:0000313" key="8">
    <source>
        <dbReference type="Proteomes" id="UP000000845"/>
    </source>
</evidence>
<dbReference type="PROSITE" id="PS01149">
    <property type="entry name" value="PSI_RSU"/>
    <property type="match status" value="1"/>
</dbReference>
<dbReference type="GO" id="GO:0005829">
    <property type="term" value="C:cytosol"/>
    <property type="evidence" value="ECO:0007669"/>
    <property type="project" value="UniProtKB-ARBA"/>
</dbReference>